<dbReference type="GO" id="GO:0005524">
    <property type="term" value="F:ATP binding"/>
    <property type="evidence" value="ECO:0007669"/>
    <property type="project" value="UniProtKB-KW"/>
</dbReference>
<gene>
    <name evidence="8" type="primary">pgk</name>
    <name evidence="8" type="ORF">CO054_01385</name>
</gene>
<dbReference type="GO" id="GO:0006096">
    <property type="term" value="P:glycolytic process"/>
    <property type="evidence" value="ECO:0007669"/>
    <property type="project" value="InterPro"/>
</dbReference>
<dbReference type="InterPro" id="IPR015824">
    <property type="entry name" value="Phosphoglycerate_kinase_N"/>
</dbReference>
<dbReference type="Gene3D" id="3.40.50.1260">
    <property type="entry name" value="Phosphoglycerate kinase, N-terminal domain"/>
    <property type="match status" value="2"/>
</dbReference>
<comment type="catalytic activity">
    <reaction evidence="1 7">
        <text>(2R)-3-phosphoglycerate + ATP = (2R)-3-phospho-glyceroyl phosphate + ADP</text>
        <dbReference type="Rhea" id="RHEA:14801"/>
        <dbReference type="ChEBI" id="CHEBI:30616"/>
        <dbReference type="ChEBI" id="CHEBI:57604"/>
        <dbReference type="ChEBI" id="CHEBI:58272"/>
        <dbReference type="ChEBI" id="CHEBI:456216"/>
        <dbReference type="EC" id="2.7.2.3"/>
    </reaction>
</comment>
<dbReference type="SUPFAM" id="SSF53748">
    <property type="entry name" value="Phosphoglycerate kinase"/>
    <property type="match status" value="1"/>
</dbReference>
<comment type="similarity">
    <text evidence="7">Belongs to the phosphoglycerate kinase family.</text>
</comment>
<dbReference type="GO" id="GO:0006094">
    <property type="term" value="P:gluconeogenesis"/>
    <property type="evidence" value="ECO:0007669"/>
    <property type="project" value="TreeGrafter"/>
</dbReference>
<protein>
    <recommendedName>
        <fullName evidence="2 7">Phosphoglycerate kinase</fullName>
        <ecNumber evidence="2 7">2.7.2.3</ecNumber>
    </recommendedName>
</protein>
<dbReference type="AlphaFoldDB" id="A0A2M8ESV2"/>
<keyword evidence="6" id="KW-0067">ATP-binding</keyword>
<dbReference type="Pfam" id="PF00162">
    <property type="entry name" value="PGK"/>
    <property type="match status" value="1"/>
</dbReference>
<dbReference type="PRINTS" id="PR00477">
    <property type="entry name" value="PHGLYCKINASE"/>
</dbReference>
<evidence type="ECO:0000313" key="9">
    <source>
        <dbReference type="Proteomes" id="UP000229816"/>
    </source>
</evidence>
<accession>A0A2M8ESV2</accession>
<dbReference type="PANTHER" id="PTHR11406:SF23">
    <property type="entry name" value="PHOSPHOGLYCERATE KINASE 1, CHLOROPLASTIC-RELATED"/>
    <property type="match status" value="1"/>
</dbReference>
<evidence type="ECO:0000256" key="6">
    <source>
        <dbReference type="ARBA" id="ARBA00022840"/>
    </source>
</evidence>
<dbReference type="Proteomes" id="UP000229816">
    <property type="component" value="Unassembled WGS sequence"/>
</dbReference>
<dbReference type="GO" id="GO:0005829">
    <property type="term" value="C:cytosol"/>
    <property type="evidence" value="ECO:0007669"/>
    <property type="project" value="TreeGrafter"/>
</dbReference>
<reference evidence="9" key="1">
    <citation type="submission" date="2017-09" db="EMBL/GenBank/DDBJ databases">
        <title>Depth-based differentiation of microbial function through sediment-hosted aquifers and enrichment of novel symbionts in the deep terrestrial subsurface.</title>
        <authorList>
            <person name="Probst A.J."/>
            <person name="Ladd B."/>
            <person name="Jarett J.K."/>
            <person name="Geller-Mcgrath D.E."/>
            <person name="Sieber C.M.K."/>
            <person name="Emerson J.B."/>
            <person name="Anantharaman K."/>
            <person name="Thomas B.C."/>
            <person name="Malmstrom R."/>
            <person name="Stieglmeier M."/>
            <person name="Klingl A."/>
            <person name="Woyke T."/>
            <person name="Ryan C.M."/>
            <person name="Banfield J.F."/>
        </authorList>
    </citation>
    <scope>NUCLEOTIDE SEQUENCE [LARGE SCALE GENOMIC DNA]</scope>
</reference>
<dbReference type="EC" id="2.7.2.3" evidence="2 7"/>
<comment type="caution">
    <text evidence="8">The sequence shown here is derived from an EMBL/GenBank/DDBJ whole genome shotgun (WGS) entry which is preliminary data.</text>
</comment>
<feature type="non-terminal residue" evidence="8">
    <location>
        <position position="200"/>
    </location>
</feature>
<evidence type="ECO:0000256" key="2">
    <source>
        <dbReference type="ARBA" id="ARBA00013061"/>
    </source>
</evidence>
<evidence type="ECO:0000313" key="8">
    <source>
        <dbReference type="EMBL" id="PJC28197.1"/>
    </source>
</evidence>
<dbReference type="GO" id="GO:0043531">
    <property type="term" value="F:ADP binding"/>
    <property type="evidence" value="ECO:0007669"/>
    <property type="project" value="TreeGrafter"/>
</dbReference>
<name>A0A2M8ESV2_9BACT</name>
<keyword evidence="3 7" id="KW-0808">Transferase</keyword>
<evidence type="ECO:0000256" key="4">
    <source>
        <dbReference type="ARBA" id="ARBA00022741"/>
    </source>
</evidence>
<evidence type="ECO:0000256" key="1">
    <source>
        <dbReference type="ARBA" id="ARBA00000642"/>
    </source>
</evidence>
<keyword evidence="4" id="KW-0547">Nucleotide-binding</keyword>
<evidence type="ECO:0000256" key="5">
    <source>
        <dbReference type="ARBA" id="ARBA00022777"/>
    </source>
</evidence>
<proteinExistence type="inferred from homology"/>
<dbReference type="GO" id="GO:0004618">
    <property type="term" value="F:phosphoglycerate kinase activity"/>
    <property type="evidence" value="ECO:0007669"/>
    <property type="project" value="UniProtKB-EC"/>
</dbReference>
<dbReference type="InterPro" id="IPR036043">
    <property type="entry name" value="Phosphoglycerate_kinase_sf"/>
</dbReference>
<evidence type="ECO:0000256" key="3">
    <source>
        <dbReference type="ARBA" id="ARBA00022679"/>
    </source>
</evidence>
<dbReference type="PANTHER" id="PTHR11406">
    <property type="entry name" value="PHOSPHOGLYCERATE KINASE"/>
    <property type="match status" value="1"/>
</dbReference>
<dbReference type="InterPro" id="IPR001576">
    <property type="entry name" value="Phosphoglycerate_kinase"/>
</dbReference>
<evidence type="ECO:0000256" key="7">
    <source>
        <dbReference type="RuleBase" id="RU000532"/>
    </source>
</evidence>
<keyword evidence="5 7" id="KW-0418">Kinase</keyword>
<organism evidence="8 9">
    <name type="scientific">Candidatus Shapirobacteria bacterium CG_4_9_14_0_2_um_filter_39_11</name>
    <dbReference type="NCBI Taxonomy" id="1974478"/>
    <lineage>
        <taxon>Bacteria</taxon>
        <taxon>Candidatus Shapironibacteriota</taxon>
    </lineage>
</organism>
<dbReference type="EMBL" id="PFSF01000029">
    <property type="protein sequence ID" value="PJC28197.1"/>
    <property type="molecule type" value="Genomic_DNA"/>
</dbReference>
<sequence>MKLPSVKNLSVTQKRVLLRTDYDVPLKLAQSAKCKVQSWRVTDATRIADSLPTINYLLSKQAKIIILSHLGRPEGRVVEELSLEPVANMLAVILKCQIVKQEDGWKIGEEIFLKENLRFNPEEEGNDPKFAQNLGSLGDFYVNDAFACSHRKHASVVGIPKFLPASRRAFGFDFLEEVKALTKIKDNPRRPVVVILGGVK</sequence>